<feature type="region of interest" description="Disordered" evidence="1">
    <location>
        <begin position="175"/>
        <end position="264"/>
    </location>
</feature>
<gene>
    <name evidence="4" type="ORF">IAA31_08585</name>
</gene>
<reference evidence="4" key="1">
    <citation type="journal article" date="2021" name="PeerJ">
        <title>Extensive microbial diversity within the chicken gut microbiome revealed by metagenomics and culture.</title>
        <authorList>
            <person name="Gilroy R."/>
            <person name="Ravi A."/>
            <person name="Getino M."/>
            <person name="Pursley I."/>
            <person name="Horton D.L."/>
            <person name="Alikhan N.F."/>
            <person name="Baker D."/>
            <person name="Gharbi K."/>
            <person name="Hall N."/>
            <person name="Watson M."/>
            <person name="Adriaenssens E.M."/>
            <person name="Foster-Nyarko E."/>
            <person name="Jarju S."/>
            <person name="Secka A."/>
            <person name="Antonio M."/>
            <person name="Oren A."/>
            <person name="Chaudhuri R.R."/>
            <person name="La Ragione R."/>
            <person name="Hildebrand F."/>
            <person name="Pallen M.J."/>
        </authorList>
    </citation>
    <scope>NUCLEOTIDE SEQUENCE</scope>
    <source>
        <strain evidence="4">687</strain>
    </source>
</reference>
<evidence type="ECO:0000313" key="5">
    <source>
        <dbReference type="Proteomes" id="UP000824150"/>
    </source>
</evidence>
<dbReference type="InterPro" id="IPR036465">
    <property type="entry name" value="vWFA_dom_sf"/>
</dbReference>
<proteinExistence type="predicted"/>
<evidence type="ECO:0000313" key="4">
    <source>
        <dbReference type="EMBL" id="MBU3827523.1"/>
    </source>
</evidence>
<keyword evidence="2" id="KW-1133">Transmembrane helix</keyword>
<dbReference type="Proteomes" id="UP000824150">
    <property type="component" value="Unassembled WGS sequence"/>
</dbReference>
<feature type="compositionally biased region" description="Pro residues" evidence="1">
    <location>
        <begin position="175"/>
        <end position="185"/>
    </location>
</feature>
<dbReference type="SMART" id="SM00327">
    <property type="entry name" value="VWA"/>
    <property type="match status" value="1"/>
</dbReference>
<reference evidence="4" key="2">
    <citation type="submission" date="2021-04" db="EMBL/GenBank/DDBJ databases">
        <authorList>
            <person name="Gilroy R."/>
        </authorList>
    </citation>
    <scope>NUCLEOTIDE SEQUENCE</scope>
    <source>
        <strain evidence="4">687</strain>
    </source>
</reference>
<evidence type="ECO:0000256" key="1">
    <source>
        <dbReference type="SAM" id="MobiDB-lite"/>
    </source>
</evidence>
<organism evidence="4 5">
    <name type="scientific">Candidatus Anaerobiospirillum merdipullorum</name>
    <dbReference type="NCBI Taxonomy" id="2838450"/>
    <lineage>
        <taxon>Bacteria</taxon>
        <taxon>Pseudomonadati</taxon>
        <taxon>Pseudomonadota</taxon>
        <taxon>Gammaproteobacteria</taxon>
        <taxon>Aeromonadales</taxon>
        <taxon>Succinivibrionaceae</taxon>
        <taxon>Anaerobiospirillum</taxon>
    </lineage>
</organism>
<dbReference type="PROSITE" id="PS50234">
    <property type="entry name" value="VWFA"/>
    <property type="match status" value="1"/>
</dbReference>
<protein>
    <submittedName>
        <fullName evidence="4">VWA domain-containing protein</fullName>
    </submittedName>
</protein>
<evidence type="ECO:0000256" key="2">
    <source>
        <dbReference type="SAM" id="Phobius"/>
    </source>
</evidence>
<feature type="compositionally biased region" description="Low complexity" evidence="1">
    <location>
        <begin position="252"/>
        <end position="261"/>
    </location>
</feature>
<dbReference type="SUPFAM" id="SSF53300">
    <property type="entry name" value="vWA-like"/>
    <property type="match status" value="1"/>
</dbReference>
<dbReference type="AlphaFoldDB" id="A0A9E2NST2"/>
<name>A0A9E2NST2_9GAMM</name>
<dbReference type="InterPro" id="IPR002035">
    <property type="entry name" value="VWF_A"/>
</dbReference>
<sequence>MQRLTRLPRGQLSERSVRLLPSMLQVVAALGAYDPPLASLLALPEDSGEMVEFYSPLEGELIATTLDSGQVRLQQALKALSHLEASGTLTPAVCADVRYFLTSGSMCYLVGGTFCLVPAETQAQAAAIAATAAPVVATRSHLPCIIGLLALLLLLGLLFALWWFKLRPWPFATPEPVVEPTPPVATVPVEEPKVEPKPSPVEVKPEPAPEPKPEPVVEPEPKPKVAPAPEVKPEPAPLAPPKKEVVKPKPAKPVVKSAPAKPKLPKCSELRQKNKLPALIMGIDGSGSMLLRDITDNRTPVTRLQVAHQAAMEVVQGIDKNVGVGLVEINRCNSAINHGYFGANNRHALLAAISQVVPKGNGTALVSGLRSMSNMVAGREAVGILLSDGLDTCRGTSQLNICDVARQIHRQNPQFKINVVLIGGAVGNLNCVAEITGGKVYTPRTAQEFTKGLQQAASSLEQVCEE</sequence>
<dbReference type="EMBL" id="JAHLFG010000094">
    <property type="protein sequence ID" value="MBU3827523.1"/>
    <property type="molecule type" value="Genomic_DNA"/>
</dbReference>
<feature type="domain" description="VWFA" evidence="3">
    <location>
        <begin position="278"/>
        <end position="463"/>
    </location>
</feature>
<dbReference type="Pfam" id="PF13519">
    <property type="entry name" value="VWA_2"/>
    <property type="match status" value="1"/>
</dbReference>
<dbReference type="Gene3D" id="3.40.50.410">
    <property type="entry name" value="von Willebrand factor, type A domain"/>
    <property type="match status" value="1"/>
</dbReference>
<feature type="compositionally biased region" description="Basic and acidic residues" evidence="1">
    <location>
        <begin position="203"/>
        <end position="223"/>
    </location>
</feature>
<accession>A0A9E2NST2</accession>
<keyword evidence="2" id="KW-0812">Transmembrane</keyword>
<feature type="transmembrane region" description="Helical" evidence="2">
    <location>
        <begin position="144"/>
        <end position="164"/>
    </location>
</feature>
<keyword evidence="2" id="KW-0472">Membrane</keyword>
<evidence type="ECO:0000259" key="3">
    <source>
        <dbReference type="PROSITE" id="PS50234"/>
    </source>
</evidence>
<comment type="caution">
    <text evidence="4">The sequence shown here is derived from an EMBL/GenBank/DDBJ whole genome shotgun (WGS) entry which is preliminary data.</text>
</comment>